<dbReference type="InterPro" id="IPR012338">
    <property type="entry name" value="Beta-lactam/transpept-like"/>
</dbReference>
<dbReference type="EMBL" id="FWFN01000004">
    <property type="protein sequence ID" value="SLN50389.1"/>
    <property type="molecule type" value="Genomic_DNA"/>
</dbReference>
<keyword evidence="8" id="KW-0808">Transferase</keyword>
<reference evidence="8 9" key="1">
    <citation type="submission" date="2017-03" db="EMBL/GenBank/DDBJ databases">
        <authorList>
            <person name="Afonso C.L."/>
            <person name="Miller P.J."/>
            <person name="Scott M.A."/>
            <person name="Spackman E."/>
            <person name="Goraichik I."/>
            <person name="Dimitrov K.M."/>
            <person name="Suarez D.L."/>
            <person name="Swayne D.E."/>
        </authorList>
    </citation>
    <scope>NUCLEOTIDE SEQUENCE [LARGE SCALE GENOMIC DNA]</scope>
    <source>
        <strain evidence="8 9">CECT 7751</strain>
    </source>
</reference>
<accession>A0A1X6ZG50</accession>
<keyword evidence="3 5" id="KW-0472">Membrane</keyword>
<keyword evidence="5" id="KW-1133">Transmembrane helix</keyword>
<evidence type="ECO:0000259" key="6">
    <source>
        <dbReference type="Pfam" id="PF00905"/>
    </source>
</evidence>
<dbReference type="Gene3D" id="3.40.710.10">
    <property type="entry name" value="DD-peptidase/beta-lactamase superfamily"/>
    <property type="match status" value="1"/>
</dbReference>
<dbReference type="InterPro" id="IPR001460">
    <property type="entry name" value="PCN-bd_Tpept"/>
</dbReference>
<dbReference type="SUPFAM" id="SSF56601">
    <property type="entry name" value="beta-lactamase/transpeptidase-like"/>
    <property type="match status" value="1"/>
</dbReference>
<evidence type="ECO:0000256" key="3">
    <source>
        <dbReference type="ARBA" id="ARBA00023136"/>
    </source>
</evidence>
<feature type="region of interest" description="Disordered" evidence="4">
    <location>
        <begin position="281"/>
        <end position="302"/>
    </location>
</feature>
<dbReference type="Proteomes" id="UP000193963">
    <property type="component" value="Unassembled WGS sequence"/>
</dbReference>
<dbReference type="GO" id="GO:0008658">
    <property type="term" value="F:penicillin binding"/>
    <property type="evidence" value="ECO:0007669"/>
    <property type="project" value="InterPro"/>
</dbReference>
<comment type="subcellular location">
    <subcellularLocation>
        <location evidence="1">Membrane</location>
    </subcellularLocation>
</comment>
<dbReference type="Pfam" id="PF00905">
    <property type="entry name" value="Transpeptidase"/>
    <property type="match status" value="1"/>
</dbReference>
<evidence type="ECO:0000256" key="2">
    <source>
        <dbReference type="ARBA" id="ARBA00022645"/>
    </source>
</evidence>
<dbReference type="Gene3D" id="3.30.450.330">
    <property type="match status" value="1"/>
</dbReference>
<dbReference type="InterPro" id="IPR005311">
    <property type="entry name" value="PBP_dimer"/>
</dbReference>
<organism evidence="8 9">
    <name type="scientific">Pseudooceanicola marinus</name>
    <dbReference type="NCBI Taxonomy" id="396013"/>
    <lineage>
        <taxon>Bacteria</taxon>
        <taxon>Pseudomonadati</taxon>
        <taxon>Pseudomonadota</taxon>
        <taxon>Alphaproteobacteria</taxon>
        <taxon>Rhodobacterales</taxon>
        <taxon>Paracoccaceae</taxon>
        <taxon>Pseudooceanicola</taxon>
    </lineage>
</organism>
<dbReference type="InterPro" id="IPR036138">
    <property type="entry name" value="PBP_dimer_sf"/>
</dbReference>
<proteinExistence type="predicted"/>
<protein>
    <submittedName>
        <fullName evidence="8">Peptidoglycan synthase FtsI</fullName>
        <ecNumber evidence="8">2.4.1.129</ecNumber>
    </submittedName>
</protein>
<dbReference type="Pfam" id="PF03717">
    <property type="entry name" value="PBP_dimer"/>
    <property type="match status" value="1"/>
</dbReference>
<feature type="domain" description="Penicillin-binding protein dimerisation" evidence="7">
    <location>
        <begin position="89"/>
        <end position="226"/>
    </location>
</feature>
<dbReference type="InterPro" id="IPR050515">
    <property type="entry name" value="Beta-lactam/transpept"/>
</dbReference>
<name>A0A1X6ZG50_9RHOB</name>
<dbReference type="SUPFAM" id="SSF56519">
    <property type="entry name" value="Penicillin binding protein dimerisation domain"/>
    <property type="match status" value="1"/>
</dbReference>
<evidence type="ECO:0000313" key="8">
    <source>
        <dbReference type="EMBL" id="SLN50389.1"/>
    </source>
</evidence>
<dbReference type="RefSeq" id="WP_085888493.1">
    <property type="nucleotide sequence ID" value="NZ_FWFN01000004.1"/>
</dbReference>
<keyword evidence="8" id="KW-0328">Glycosyltransferase</keyword>
<feature type="domain" description="Penicillin-binding protein transpeptidase" evidence="6">
    <location>
        <begin position="264"/>
        <end position="555"/>
    </location>
</feature>
<keyword evidence="9" id="KW-1185">Reference proteome</keyword>
<keyword evidence="2" id="KW-0121">Carboxypeptidase</keyword>
<evidence type="ECO:0000313" key="9">
    <source>
        <dbReference type="Proteomes" id="UP000193963"/>
    </source>
</evidence>
<dbReference type="GO" id="GO:0004180">
    <property type="term" value="F:carboxypeptidase activity"/>
    <property type="evidence" value="ECO:0007669"/>
    <property type="project" value="UniProtKB-KW"/>
</dbReference>
<dbReference type="EC" id="2.4.1.129" evidence="8"/>
<dbReference type="Gene3D" id="3.90.1310.10">
    <property type="entry name" value="Penicillin-binding protein 2a (Domain 2)"/>
    <property type="match status" value="1"/>
</dbReference>
<dbReference type="GO" id="GO:0016757">
    <property type="term" value="F:glycosyltransferase activity"/>
    <property type="evidence" value="ECO:0007669"/>
    <property type="project" value="UniProtKB-KW"/>
</dbReference>
<keyword evidence="2" id="KW-0378">Hydrolase</keyword>
<keyword evidence="2" id="KW-0645">Protease</keyword>
<dbReference type="GO" id="GO:0071555">
    <property type="term" value="P:cell wall organization"/>
    <property type="evidence" value="ECO:0007669"/>
    <property type="project" value="TreeGrafter"/>
</dbReference>
<dbReference type="PANTHER" id="PTHR30627">
    <property type="entry name" value="PEPTIDOGLYCAN D,D-TRANSPEPTIDASE"/>
    <property type="match status" value="1"/>
</dbReference>
<dbReference type="OrthoDB" id="9789078at2"/>
<dbReference type="PANTHER" id="PTHR30627:SF1">
    <property type="entry name" value="PEPTIDOGLYCAN D,D-TRANSPEPTIDASE FTSI"/>
    <property type="match status" value="1"/>
</dbReference>
<evidence type="ECO:0000256" key="4">
    <source>
        <dbReference type="SAM" id="MobiDB-lite"/>
    </source>
</evidence>
<dbReference type="GO" id="GO:0005886">
    <property type="term" value="C:plasma membrane"/>
    <property type="evidence" value="ECO:0007669"/>
    <property type="project" value="TreeGrafter"/>
</dbReference>
<gene>
    <name evidence="8" type="primary">ftsI</name>
    <name evidence="8" type="ORF">PSM7751_02460</name>
</gene>
<feature type="transmembrane region" description="Helical" evidence="5">
    <location>
        <begin position="49"/>
        <end position="69"/>
    </location>
</feature>
<evidence type="ECO:0000259" key="7">
    <source>
        <dbReference type="Pfam" id="PF03717"/>
    </source>
</evidence>
<evidence type="ECO:0000256" key="1">
    <source>
        <dbReference type="ARBA" id="ARBA00004370"/>
    </source>
</evidence>
<dbReference type="AlphaFoldDB" id="A0A1X6ZG50"/>
<evidence type="ECO:0000256" key="5">
    <source>
        <dbReference type="SAM" id="Phobius"/>
    </source>
</evidence>
<sequence length="596" mass="65289">MTRTPLRPLARILDARARGENPDVIERENIRRRHEEMRDHSRARAETRLLVMGLAFFCAFSVIGLRMGVMAGSEGEEPRTARAGVASQIVPTRAEIVDRRGRILATNMETSALYAHPHQMIEPERAAKELAKIFPELDAETLTRRFTTPGSKFYWIRRTLSPEQRQQVHDIGEPGLHFGPREMRLYPNGPIAAHILGGSTFDNEGTRWAEIKGSAGLEHAFDERLRDPAKAGQPLRLSLDLTVQAALEQVLAGGMSLMKAKGAAAVLMDVNTGEVVAMASLPDFDPNDRPHNPTSGHPDDSPLFNRAVQGVYELGSVFKAFTIAQVLEEGIATPDTVIDIRGPIRWGRFSISDDHYLGTETDVREILVESSNIGTARLAQKIGPERQQVFLRRLGMMETVPLEIAEASSADPRTQSNWSELTTMTVSYGHGMSVSLAHVAAAYAAIANGGRLLKPTLLRRDTPPEGTRVMSEGTSATLRQMLREVVTEGTASFGDVEGYEVGGKTGTANKLRPSGGYYEDKTIATFASIFPASDPRYTLILMLDEPETHIYGMDRRTAGWTAVPVAAEVIRRIAPLLGLRPAVEPVSAADITLTSN</sequence>
<keyword evidence="5" id="KW-0812">Transmembrane</keyword>